<evidence type="ECO:0000256" key="1">
    <source>
        <dbReference type="SAM" id="MobiDB-lite"/>
    </source>
</evidence>
<dbReference type="PANTHER" id="PTHR43739:SF5">
    <property type="entry name" value="EXO-ALPHA-SIALIDASE"/>
    <property type="match status" value="1"/>
</dbReference>
<evidence type="ECO:0000313" key="4">
    <source>
        <dbReference type="EMBL" id="SVA06236.1"/>
    </source>
</evidence>
<feature type="transmembrane region" description="Helical" evidence="2">
    <location>
        <begin position="373"/>
        <end position="396"/>
    </location>
</feature>
<feature type="domain" description="Photosynthesis system II assembly factor Ycf48/Hcf136-like" evidence="3">
    <location>
        <begin position="46"/>
        <end position="340"/>
    </location>
</feature>
<keyword evidence="2" id="KW-0812">Transmembrane</keyword>
<dbReference type="Pfam" id="PF14870">
    <property type="entry name" value="PSII_BNR"/>
    <property type="match status" value="1"/>
</dbReference>
<dbReference type="PANTHER" id="PTHR43739">
    <property type="entry name" value="XYLOGLUCANASE (EUROFUNG)"/>
    <property type="match status" value="1"/>
</dbReference>
<dbReference type="GO" id="GO:0010411">
    <property type="term" value="P:xyloglucan metabolic process"/>
    <property type="evidence" value="ECO:0007669"/>
    <property type="project" value="TreeGrafter"/>
</dbReference>
<evidence type="ECO:0000256" key="2">
    <source>
        <dbReference type="SAM" id="Phobius"/>
    </source>
</evidence>
<gene>
    <name evidence="4" type="ORF">METZ01_LOCUS59090</name>
</gene>
<evidence type="ECO:0000259" key="3">
    <source>
        <dbReference type="Pfam" id="PF14870"/>
    </source>
</evidence>
<name>A0A381SQG5_9ZZZZ</name>
<protein>
    <recommendedName>
        <fullName evidence="3">Photosynthesis system II assembly factor Ycf48/Hcf136-like domain-containing protein</fullName>
    </recommendedName>
</protein>
<dbReference type="SUPFAM" id="SSF110296">
    <property type="entry name" value="Oligoxyloglucan reducing end-specific cellobiohydrolase"/>
    <property type="match status" value="2"/>
</dbReference>
<proteinExistence type="predicted"/>
<accession>A0A381SQG5</accession>
<organism evidence="4">
    <name type="scientific">marine metagenome</name>
    <dbReference type="NCBI Taxonomy" id="408172"/>
    <lineage>
        <taxon>unclassified sequences</taxon>
        <taxon>metagenomes</taxon>
        <taxon>ecological metagenomes</taxon>
    </lineage>
</organism>
<dbReference type="InterPro" id="IPR015943">
    <property type="entry name" value="WD40/YVTN_repeat-like_dom_sf"/>
</dbReference>
<feature type="compositionally biased region" description="Basic and acidic residues" evidence="1">
    <location>
        <begin position="503"/>
        <end position="514"/>
    </location>
</feature>
<dbReference type="InterPro" id="IPR052025">
    <property type="entry name" value="Xyloglucanase_GH74"/>
</dbReference>
<keyword evidence="2" id="KW-1133">Transmembrane helix</keyword>
<keyword evidence="2" id="KW-0472">Membrane</keyword>
<dbReference type="Gene3D" id="2.130.10.10">
    <property type="entry name" value="YVTN repeat-like/Quinoprotein amine dehydrogenase"/>
    <property type="match status" value="2"/>
</dbReference>
<feature type="compositionally biased region" description="Polar residues" evidence="1">
    <location>
        <begin position="492"/>
        <end position="502"/>
    </location>
</feature>
<dbReference type="EMBL" id="UINC01003427">
    <property type="protein sequence ID" value="SVA06236.1"/>
    <property type="molecule type" value="Genomic_DNA"/>
</dbReference>
<feature type="region of interest" description="Disordered" evidence="1">
    <location>
        <begin position="492"/>
        <end position="514"/>
    </location>
</feature>
<dbReference type="AlphaFoldDB" id="A0A381SQG5"/>
<reference evidence="4" key="1">
    <citation type="submission" date="2018-05" db="EMBL/GenBank/DDBJ databases">
        <authorList>
            <person name="Lanie J.A."/>
            <person name="Ng W.-L."/>
            <person name="Kazmierczak K.M."/>
            <person name="Andrzejewski T.M."/>
            <person name="Davidsen T.M."/>
            <person name="Wayne K.J."/>
            <person name="Tettelin H."/>
            <person name="Glass J.I."/>
            <person name="Rusch D."/>
            <person name="Podicherti R."/>
            <person name="Tsui H.-C.T."/>
            <person name="Winkler M.E."/>
        </authorList>
    </citation>
    <scope>NUCLEOTIDE SEQUENCE</scope>
</reference>
<dbReference type="InterPro" id="IPR028203">
    <property type="entry name" value="PSII_CF48-like_dom"/>
</dbReference>
<sequence length="514" mass="57746">MHTDSLELSKRMVGGQFLPEKYFHIAGINRSIQSLTYIPNEKQPVLFAGTDHGLFRSIDSGENWTESKQGLFSQDIRALAVDPKDPQQIYAGTPKGIFKSEDQGENWNEWFDQASGLTSVFINDLLIDPNQAETIYAATQGGLFVSHEGGDLWELAGNGTLKNKNIQTVQFSAAHPDQLIISTKNSVFRSNNDGGEWEKKWTELPNNISSVITLNTDPEFIFVGTKNGFYKSFNGGRNWIKDKNKNTKNIFSLAIDTKDNTGIFLTSTKGLFYSNNSGDTWLKITPHKKNLAKQGKLEISQINKILSITASNNQASLLLAGSETGLFISKNNGALWSFVNLGESGNTVPKKDFKMDLGKLVTEIHTGRFFGTYFYWLVDIATIGMIGLAISGLMIISYRKKIKKTKLSKNRTLDEETEIDRIIDMSESFDNEDINDMVNHINIHLEKCKTIYKNQKTKDDTSKIDKHISILDTKIQLLAEQIKNFSTMSQDIASNQPFPTKTNHSDNRNKNLEN</sequence>